<evidence type="ECO:0000313" key="2">
    <source>
        <dbReference type="Proteomes" id="UP000322530"/>
    </source>
</evidence>
<keyword evidence="2" id="KW-1185">Reference proteome</keyword>
<sequence>MPTITLQDASLQGQQQSPWQMDIFEEQSTLREILRSRIYQEVSEYNAQKRSQSLCLITLMPVDPPQADAAPPVDWQTHYERAIEAFKKRRYLVLINGRQMTKLDAPVHLTDQTTITFLKLIPLIGG</sequence>
<dbReference type="EMBL" id="BIXY01000017">
    <property type="protein sequence ID" value="GCF07979.1"/>
    <property type="molecule type" value="Genomic_DNA"/>
</dbReference>
<comment type="caution">
    <text evidence="1">The sequence shown here is derived from an EMBL/GenBank/DDBJ whole genome shotgun (WGS) entry which is preliminary data.</text>
</comment>
<dbReference type="AlphaFoldDB" id="A0A5A5TAG8"/>
<name>A0A5A5TAG8_9CHLR</name>
<evidence type="ECO:0000313" key="1">
    <source>
        <dbReference type="EMBL" id="GCF07979.1"/>
    </source>
</evidence>
<reference evidence="1 2" key="1">
    <citation type="submission" date="2019-01" db="EMBL/GenBank/DDBJ databases">
        <title>Draft genome sequence of Dictyobacter sp. Uno17.</title>
        <authorList>
            <person name="Wang C.M."/>
            <person name="Zheng Y."/>
            <person name="Sakai Y."/>
            <person name="Abe K."/>
            <person name="Yokota A."/>
            <person name="Yabe S."/>
        </authorList>
    </citation>
    <scope>NUCLEOTIDE SEQUENCE [LARGE SCALE GENOMIC DNA]</scope>
    <source>
        <strain evidence="1 2">Uno17</strain>
    </source>
</reference>
<accession>A0A5A5TAG8</accession>
<organism evidence="1 2">
    <name type="scientific">Dictyobacter arantiisoli</name>
    <dbReference type="NCBI Taxonomy" id="2014874"/>
    <lineage>
        <taxon>Bacteria</taxon>
        <taxon>Bacillati</taxon>
        <taxon>Chloroflexota</taxon>
        <taxon>Ktedonobacteria</taxon>
        <taxon>Ktedonobacterales</taxon>
        <taxon>Dictyobacteraceae</taxon>
        <taxon>Dictyobacter</taxon>
    </lineage>
</organism>
<gene>
    <name evidence="1" type="ORF">KDI_15430</name>
</gene>
<protein>
    <submittedName>
        <fullName evidence="1">Uncharacterized protein</fullName>
    </submittedName>
</protein>
<dbReference type="RefSeq" id="WP_149400986.1">
    <property type="nucleotide sequence ID" value="NZ_BIXY01000017.1"/>
</dbReference>
<proteinExistence type="predicted"/>
<dbReference type="OrthoDB" id="9808343at2"/>
<dbReference type="Proteomes" id="UP000322530">
    <property type="component" value="Unassembled WGS sequence"/>
</dbReference>